<feature type="transmembrane region" description="Helical" evidence="1">
    <location>
        <begin position="153"/>
        <end position="171"/>
    </location>
</feature>
<proteinExistence type="predicted"/>
<feature type="transmembrane region" description="Helical" evidence="1">
    <location>
        <begin position="191"/>
        <end position="213"/>
    </location>
</feature>
<dbReference type="Proteomes" id="UP000193778">
    <property type="component" value="Unassembled WGS sequence"/>
</dbReference>
<dbReference type="RefSeq" id="WP_085821052.1">
    <property type="nucleotide sequence ID" value="NZ_FWFP01000001.1"/>
</dbReference>
<organism evidence="2 3">
    <name type="scientific">Ruegeria meonggei</name>
    <dbReference type="NCBI Taxonomy" id="1446476"/>
    <lineage>
        <taxon>Bacteria</taxon>
        <taxon>Pseudomonadati</taxon>
        <taxon>Pseudomonadota</taxon>
        <taxon>Alphaproteobacteria</taxon>
        <taxon>Rhodobacterales</taxon>
        <taxon>Roseobacteraceae</taxon>
        <taxon>Ruegeria</taxon>
    </lineage>
</organism>
<feature type="transmembrane region" description="Helical" evidence="1">
    <location>
        <begin position="123"/>
        <end position="141"/>
    </location>
</feature>
<gene>
    <name evidence="2" type="ORF">RUM8411_00537</name>
</gene>
<reference evidence="3" key="1">
    <citation type="submission" date="2017-03" db="EMBL/GenBank/DDBJ databases">
        <authorList>
            <person name="Rodrigo-Torres L."/>
            <person name="Arahal R.D."/>
            <person name="Lucena T."/>
        </authorList>
    </citation>
    <scope>NUCLEOTIDE SEQUENCE [LARGE SCALE GENOMIC DNA]</scope>
    <source>
        <strain evidence="3">CECT 8411</strain>
    </source>
</reference>
<dbReference type="AlphaFoldDB" id="A0A1X6YC74"/>
<keyword evidence="1" id="KW-0812">Transmembrane</keyword>
<protein>
    <submittedName>
        <fullName evidence="2">Uncharacterized protein</fullName>
    </submittedName>
</protein>
<dbReference type="EMBL" id="FWFP01000001">
    <property type="protein sequence ID" value="SLN16690.1"/>
    <property type="molecule type" value="Genomic_DNA"/>
</dbReference>
<sequence length="232" mass="25494">MSSKGQFQSGNTIPENKRSFGTDRFAFRAALVVAVLVLIVIAIWPMQASVFNQEGGPFETISAAALFVAGLASLYRFSGIKRLYIGLVCLLLAERELEADVYAVDSLPYFVLHGLDVLLDMTIVRVVLAVLVLGGLFWHGVPNAWRALKQRAPFLLIFFLAGMCAVVAQSLEEISSAFDAEMSEVMVTRLFVLEETLEMFFSIGILAAVLIGWPKSSTEENVNDQVSKPDPR</sequence>
<dbReference type="OrthoDB" id="7707183at2"/>
<accession>A0A1X6YC74</accession>
<name>A0A1X6YC74_9RHOB</name>
<evidence type="ECO:0000313" key="3">
    <source>
        <dbReference type="Proteomes" id="UP000193778"/>
    </source>
</evidence>
<feature type="transmembrane region" description="Helical" evidence="1">
    <location>
        <begin position="25"/>
        <end position="46"/>
    </location>
</feature>
<keyword evidence="3" id="KW-1185">Reference proteome</keyword>
<keyword evidence="1" id="KW-0472">Membrane</keyword>
<evidence type="ECO:0000313" key="2">
    <source>
        <dbReference type="EMBL" id="SLN16690.1"/>
    </source>
</evidence>
<keyword evidence="1" id="KW-1133">Transmembrane helix</keyword>
<evidence type="ECO:0000256" key="1">
    <source>
        <dbReference type="SAM" id="Phobius"/>
    </source>
</evidence>